<dbReference type="EMBL" id="JAINUG010000324">
    <property type="protein sequence ID" value="KAJ8378309.1"/>
    <property type="molecule type" value="Genomic_DNA"/>
</dbReference>
<evidence type="ECO:0000313" key="2">
    <source>
        <dbReference type="EMBL" id="KAJ8378309.1"/>
    </source>
</evidence>
<feature type="region of interest" description="Disordered" evidence="1">
    <location>
        <begin position="138"/>
        <end position="161"/>
    </location>
</feature>
<evidence type="ECO:0000256" key="1">
    <source>
        <dbReference type="SAM" id="MobiDB-lite"/>
    </source>
</evidence>
<dbReference type="Proteomes" id="UP001221898">
    <property type="component" value="Unassembled WGS sequence"/>
</dbReference>
<gene>
    <name evidence="2" type="ORF">AAFF_G00243870</name>
</gene>
<organism evidence="2 3">
    <name type="scientific">Aldrovandia affinis</name>
    <dbReference type="NCBI Taxonomy" id="143900"/>
    <lineage>
        <taxon>Eukaryota</taxon>
        <taxon>Metazoa</taxon>
        <taxon>Chordata</taxon>
        <taxon>Craniata</taxon>
        <taxon>Vertebrata</taxon>
        <taxon>Euteleostomi</taxon>
        <taxon>Actinopterygii</taxon>
        <taxon>Neopterygii</taxon>
        <taxon>Teleostei</taxon>
        <taxon>Notacanthiformes</taxon>
        <taxon>Halosauridae</taxon>
        <taxon>Aldrovandia</taxon>
    </lineage>
</organism>
<proteinExistence type="predicted"/>
<keyword evidence="3" id="KW-1185">Reference proteome</keyword>
<protein>
    <submittedName>
        <fullName evidence="2">Uncharacterized protein</fullName>
    </submittedName>
</protein>
<sequence length="161" mass="17871">MGQARGPFTSSQREGGIVMTEPEEVWVNVALLRTARLKEEPGLRVMSPDSSAWHRHSPALPTVGWGECWESSLTTGLNTESCRLTGEASLYPCLSRVQYQRPHKPGGVTLIIRAPVARVARWTGKAGPFTKTTPLRIPRYHSPNPRYMPPRTPVNKAPCSR</sequence>
<evidence type="ECO:0000313" key="3">
    <source>
        <dbReference type="Proteomes" id="UP001221898"/>
    </source>
</evidence>
<accession>A0AAD7RDJ2</accession>
<name>A0AAD7RDJ2_9TELE</name>
<reference evidence="2" key="1">
    <citation type="journal article" date="2023" name="Science">
        <title>Genome structures resolve the early diversification of teleost fishes.</title>
        <authorList>
            <person name="Parey E."/>
            <person name="Louis A."/>
            <person name="Montfort J."/>
            <person name="Bouchez O."/>
            <person name="Roques C."/>
            <person name="Iampietro C."/>
            <person name="Lluch J."/>
            <person name="Castinel A."/>
            <person name="Donnadieu C."/>
            <person name="Desvignes T."/>
            <person name="Floi Bucao C."/>
            <person name="Jouanno E."/>
            <person name="Wen M."/>
            <person name="Mejri S."/>
            <person name="Dirks R."/>
            <person name="Jansen H."/>
            <person name="Henkel C."/>
            <person name="Chen W.J."/>
            <person name="Zahm M."/>
            <person name="Cabau C."/>
            <person name="Klopp C."/>
            <person name="Thompson A.W."/>
            <person name="Robinson-Rechavi M."/>
            <person name="Braasch I."/>
            <person name="Lecointre G."/>
            <person name="Bobe J."/>
            <person name="Postlethwait J.H."/>
            <person name="Berthelot C."/>
            <person name="Roest Crollius H."/>
            <person name="Guiguen Y."/>
        </authorList>
    </citation>
    <scope>NUCLEOTIDE SEQUENCE</scope>
    <source>
        <strain evidence="2">NC1722</strain>
    </source>
</reference>
<comment type="caution">
    <text evidence="2">The sequence shown here is derived from an EMBL/GenBank/DDBJ whole genome shotgun (WGS) entry which is preliminary data.</text>
</comment>
<dbReference type="AlphaFoldDB" id="A0AAD7RDJ2"/>